<evidence type="ECO:0000313" key="2">
    <source>
        <dbReference type="EMBL" id="MBO8479651.1"/>
    </source>
</evidence>
<reference evidence="2" key="2">
    <citation type="journal article" date="2021" name="PeerJ">
        <title>Extensive microbial diversity within the chicken gut microbiome revealed by metagenomics and culture.</title>
        <authorList>
            <person name="Gilroy R."/>
            <person name="Ravi A."/>
            <person name="Getino M."/>
            <person name="Pursley I."/>
            <person name="Horton D.L."/>
            <person name="Alikhan N.F."/>
            <person name="Baker D."/>
            <person name="Gharbi K."/>
            <person name="Hall N."/>
            <person name="Watson M."/>
            <person name="Adriaenssens E.M."/>
            <person name="Foster-Nyarko E."/>
            <person name="Jarju S."/>
            <person name="Secka A."/>
            <person name="Antonio M."/>
            <person name="Oren A."/>
            <person name="Chaudhuri R.R."/>
            <person name="La Ragione R."/>
            <person name="Hildebrand F."/>
            <person name="Pallen M.J."/>
        </authorList>
    </citation>
    <scope>NUCLEOTIDE SEQUENCE</scope>
    <source>
        <strain evidence="2">B3-1481</strain>
    </source>
</reference>
<dbReference type="AlphaFoldDB" id="A0A9D9IX24"/>
<feature type="domain" description="SUF system FeS cluster assembly SufBD core" evidence="1">
    <location>
        <begin position="17"/>
        <end position="172"/>
    </location>
</feature>
<organism evidence="2 3">
    <name type="scientific">Candidatus Cryptobacteroides avistercoris</name>
    <dbReference type="NCBI Taxonomy" id="2840758"/>
    <lineage>
        <taxon>Bacteria</taxon>
        <taxon>Pseudomonadati</taxon>
        <taxon>Bacteroidota</taxon>
        <taxon>Bacteroidia</taxon>
        <taxon>Bacteroidales</taxon>
        <taxon>Candidatus Cryptobacteroides</taxon>
    </lineage>
</organism>
<gene>
    <name evidence="2" type="ORF">IAB76_00860</name>
</gene>
<dbReference type="Proteomes" id="UP000823769">
    <property type="component" value="Unassembled WGS sequence"/>
</dbReference>
<dbReference type="SUPFAM" id="SSF101960">
    <property type="entry name" value="Stabilizer of iron transporter SufD"/>
    <property type="match status" value="1"/>
</dbReference>
<dbReference type="InterPro" id="IPR037284">
    <property type="entry name" value="SUF_FeS_clus_asmbl_SufBD_sf"/>
</dbReference>
<sequence length="197" mass="21641">MDKVYVIGRDAIPQFLRMEAGEQLRMTFVALPGTTARLALEVEIAGPGCDLDLAAAYVCSGCDDLRMNVLVRHTCGGSTSRQLVKGLADGGSRVEFDGMIYIAQDAQKTEAHQESHSILLSPEAKVEARPQLEIYADDVICSHGCTSGFLNAEEEFYMRSRGIPEEVAKQLQKLAFLAPVMQRLPEDLGRELYESIS</sequence>
<dbReference type="InterPro" id="IPR055346">
    <property type="entry name" value="Fe-S_cluster_assembly_SufBD"/>
</dbReference>
<evidence type="ECO:0000259" key="1">
    <source>
        <dbReference type="Pfam" id="PF01458"/>
    </source>
</evidence>
<accession>A0A9D9IX24</accession>
<dbReference type="PANTHER" id="PTHR43575:SF1">
    <property type="entry name" value="PROTEIN ABCI7, CHLOROPLASTIC"/>
    <property type="match status" value="1"/>
</dbReference>
<comment type="caution">
    <text evidence="2">The sequence shown here is derived from an EMBL/GenBank/DDBJ whole genome shotgun (WGS) entry which is preliminary data.</text>
</comment>
<evidence type="ECO:0000313" key="3">
    <source>
        <dbReference type="Proteomes" id="UP000823769"/>
    </source>
</evidence>
<dbReference type="Pfam" id="PF01458">
    <property type="entry name" value="SUFBD_core"/>
    <property type="match status" value="1"/>
</dbReference>
<proteinExistence type="predicted"/>
<protein>
    <submittedName>
        <fullName evidence="2">SufD family Fe-S cluster assembly protein</fullName>
    </submittedName>
</protein>
<dbReference type="GO" id="GO:0016226">
    <property type="term" value="P:iron-sulfur cluster assembly"/>
    <property type="evidence" value="ECO:0007669"/>
    <property type="project" value="InterPro"/>
</dbReference>
<dbReference type="PANTHER" id="PTHR43575">
    <property type="entry name" value="PROTEIN ABCI7, CHLOROPLASTIC"/>
    <property type="match status" value="1"/>
</dbReference>
<reference evidence="2" key="1">
    <citation type="submission" date="2020-10" db="EMBL/GenBank/DDBJ databases">
        <authorList>
            <person name="Gilroy R."/>
        </authorList>
    </citation>
    <scope>NUCLEOTIDE SEQUENCE</scope>
    <source>
        <strain evidence="2">B3-1481</strain>
    </source>
</reference>
<dbReference type="InterPro" id="IPR000825">
    <property type="entry name" value="SUF_FeS_clus_asmbl_SufBD_core"/>
</dbReference>
<dbReference type="EMBL" id="JADILW010000011">
    <property type="protein sequence ID" value="MBO8479651.1"/>
    <property type="molecule type" value="Genomic_DNA"/>
</dbReference>
<name>A0A9D9IX24_9BACT</name>